<evidence type="ECO:0000256" key="7">
    <source>
        <dbReference type="SAM" id="Phobius"/>
    </source>
</evidence>
<evidence type="ECO:0000256" key="2">
    <source>
        <dbReference type="ARBA" id="ARBA00012438"/>
    </source>
</evidence>
<keyword evidence="7" id="KW-1133">Transmembrane helix</keyword>
<dbReference type="InterPro" id="IPR036457">
    <property type="entry name" value="PPM-type-like_dom_sf"/>
</dbReference>
<feature type="domain" description="PAS" evidence="8">
    <location>
        <begin position="298"/>
        <end position="372"/>
    </location>
</feature>
<keyword evidence="3" id="KW-0597">Phosphoprotein</keyword>
<dbReference type="EC" id="2.7.13.3" evidence="2"/>
<dbReference type="Gene3D" id="3.60.40.10">
    <property type="entry name" value="PPM-type phosphatase domain"/>
    <property type="match status" value="1"/>
</dbReference>
<dbReference type="EMBL" id="QKSB01000002">
    <property type="protein sequence ID" value="PZE18160.1"/>
    <property type="molecule type" value="Genomic_DNA"/>
</dbReference>
<accession>A0A2W1N3L0</accession>
<name>A0A2W1N3L0_9FLAO</name>
<dbReference type="InterPro" id="IPR035965">
    <property type="entry name" value="PAS-like_dom_sf"/>
</dbReference>
<gene>
    <name evidence="10" type="ORF">DNU06_05970</name>
</gene>
<keyword evidence="7" id="KW-0472">Membrane</keyword>
<dbReference type="PANTHER" id="PTHR43304:SF1">
    <property type="entry name" value="PAC DOMAIN-CONTAINING PROTEIN"/>
    <property type="match status" value="1"/>
</dbReference>
<proteinExistence type="predicted"/>
<evidence type="ECO:0000313" key="10">
    <source>
        <dbReference type="EMBL" id="PZE18160.1"/>
    </source>
</evidence>
<dbReference type="GO" id="GO:0004673">
    <property type="term" value="F:protein histidine kinase activity"/>
    <property type="evidence" value="ECO:0007669"/>
    <property type="project" value="UniProtKB-EC"/>
</dbReference>
<evidence type="ECO:0000256" key="1">
    <source>
        <dbReference type="ARBA" id="ARBA00000085"/>
    </source>
</evidence>
<protein>
    <recommendedName>
        <fullName evidence="2">histidine kinase</fullName>
        <ecNumber evidence="2">2.7.13.3</ecNumber>
    </recommendedName>
</protein>
<dbReference type="Pfam" id="PF13426">
    <property type="entry name" value="PAS_9"/>
    <property type="match status" value="1"/>
</dbReference>
<dbReference type="NCBIfam" id="TIGR00229">
    <property type="entry name" value="sensory_box"/>
    <property type="match status" value="4"/>
</dbReference>
<dbReference type="SUPFAM" id="SSF81606">
    <property type="entry name" value="PP2C-like"/>
    <property type="match status" value="1"/>
</dbReference>
<evidence type="ECO:0000259" key="8">
    <source>
        <dbReference type="PROSITE" id="PS50112"/>
    </source>
</evidence>
<dbReference type="SMART" id="SM00331">
    <property type="entry name" value="PP2C_SIG"/>
    <property type="match status" value="1"/>
</dbReference>
<dbReference type="SMART" id="SM00086">
    <property type="entry name" value="PAC"/>
    <property type="match status" value="4"/>
</dbReference>
<feature type="transmembrane region" description="Helical" evidence="7">
    <location>
        <begin position="154"/>
        <end position="177"/>
    </location>
</feature>
<feature type="domain" description="PAC" evidence="9">
    <location>
        <begin position="631"/>
        <end position="684"/>
    </location>
</feature>
<dbReference type="InterPro" id="IPR001610">
    <property type="entry name" value="PAC"/>
</dbReference>
<keyword evidence="6" id="KW-0175">Coiled coil</keyword>
<keyword evidence="11" id="KW-1185">Reference proteome</keyword>
<dbReference type="Pfam" id="PF07228">
    <property type="entry name" value="SpoIIE"/>
    <property type="match status" value="1"/>
</dbReference>
<dbReference type="InterPro" id="IPR013767">
    <property type="entry name" value="PAS_fold"/>
</dbReference>
<keyword evidence="7" id="KW-0812">Transmembrane</keyword>
<evidence type="ECO:0000256" key="6">
    <source>
        <dbReference type="SAM" id="Coils"/>
    </source>
</evidence>
<feature type="domain" description="PAS" evidence="8">
    <location>
        <begin position="431"/>
        <end position="501"/>
    </location>
</feature>
<reference evidence="10 11" key="1">
    <citation type="submission" date="2018-06" db="EMBL/GenBank/DDBJ databases">
        <title>The draft genome sequence of Crocinitomix sp. SM1701.</title>
        <authorList>
            <person name="Zhang X."/>
        </authorList>
    </citation>
    <scope>NUCLEOTIDE SEQUENCE [LARGE SCALE GENOMIC DNA]</scope>
    <source>
        <strain evidence="10 11">SM1701</strain>
    </source>
</reference>
<dbReference type="SMART" id="SM00091">
    <property type="entry name" value="PAS"/>
    <property type="match status" value="4"/>
</dbReference>
<feature type="domain" description="PAC" evidence="9">
    <location>
        <begin position="376"/>
        <end position="430"/>
    </location>
</feature>
<evidence type="ECO:0000259" key="9">
    <source>
        <dbReference type="PROSITE" id="PS50113"/>
    </source>
</evidence>
<dbReference type="Proteomes" id="UP000249248">
    <property type="component" value="Unassembled WGS sequence"/>
</dbReference>
<dbReference type="PROSITE" id="PS50113">
    <property type="entry name" value="PAC"/>
    <property type="match status" value="3"/>
</dbReference>
<comment type="catalytic activity">
    <reaction evidence="1">
        <text>ATP + protein L-histidine = ADP + protein N-phospho-L-histidine.</text>
        <dbReference type="EC" id="2.7.13.3"/>
    </reaction>
</comment>
<evidence type="ECO:0000256" key="4">
    <source>
        <dbReference type="ARBA" id="ARBA00022679"/>
    </source>
</evidence>
<sequence>MKKQIKQKIIRGGLTVGIIITGIFVVSITFLILSLRKEQNKIDTHHHNISVVSRTSIQLENISDTIFNSSSLALNNLLADLKKDSPSLNEIPGTEKLIAHIQGINAQKNYNTNERLSMLLAMVTSAKTDFDQYLLNEKAAVSNIFAHLKDYWKYARFILVFATLFALFGTIILIFLLKYKRRISIQKSRNEELLNNSIDAIIICDNDGKIVDFNKSAELLFGYSKKEILNQDIQLIYQNKADFHLIFEALNNSSYYTGNVVNITKNGKIITCQLSANSYKDEKGKVIGTIGISKDITEELTLKILFEDIITTATDIIYTSNYQGEFTYINPTFKRILGYSEEELIGKRFLTVISPAYTKSVEEHYHNLFLNKLSESYFEFKLIKKSGEEFWVGQHVKTKFTDSSKTKIEGFFGIVRDIDQIKKTQLKLKESEEQYRELIDNSMDLIHSLDDKGNFLYVNSAWKEALGYSAKELSHMNLLDIIHENSKTHCNALMQKIISTGECPNGKVRYNMVTKSNTQITVDGAVNVQKVGGKVVSIQSFLRDVTQQINNQEKIARQEQTLRQITETLNDVFYLYNIKEVKYEYISQNCLEVLGASTEFFYSGQNHTEKFAYHKDEAMLHNAKNTVNEGEPYEIEYRIVVDNCVKWINEKSFPIRDKNGEVTHNSGICRDITNFKVAEKIIQKQSREINESISYAKNIQDSALPSPIEIEKVIQQNFVFYQPKETLSGDFYIIENIKTNKLQSMAAFLVGDCTGHGVPGGVLSLLCMGLIRESFSNSMVQSPAAALDYVRIKLIKLFRANTESQIHDGMDVAFCVLDKENMELHFAGANRSCIIIRDGALIEIKGDRQHVGFNRNLKPFTNHKIAVFKGDLVILNTDGYVDQFGGPKQKKFMRSQFYQLLIAHSNESMDEINAALSTRFAAWKGDQSQIDDVTVLGVRF</sequence>
<dbReference type="InterPro" id="IPR001932">
    <property type="entry name" value="PPM-type_phosphatase-like_dom"/>
</dbReference>
<dbReference type="CDD" id="cd00130">
    <property type="entry name" value="PAS"/>
    <property type="match status" value="3"/>
</dbReference>
<dbReference type="PANTHER" id="PTHR43304">
    <property type="entry name" value="PHYTOCHROME-LIKE PROTEIN CPH1"/>
    <property type="match status" value="1"/>
</dbReference>
<dbReference type="AlphaFoldDB" id="A0A2W1N3L0"/>
<dbReference type="InterPro" id="IPR013655">
    <property type="entry name" value="PAS_fold_3"/>
</dbReference>
<dbReference type="Gene3D" id="3.30.450.20">
    <property type="entry name" value="PAS domain"/>
    <property type="match status" value="4"/>
</dbReference>
<organism evidence="10 11">
    <name type="scientific">Putridiphycobacter roseus</name>
    <dbReference type="NCBI Taxonomy" id="2219161"/>
    <lineage>
        <taxon>Bacteria</taxon>
        <taxon>Pseudomonadati</taxon>
        <taxon>Bacteroidota</taxon>
        <taxon>Flavobacteriia</taxon>
        <taxon>Flavobacteriales</taxon>
        <taxon>Crocinitomicaceae</taxon>
        <taxon>Putridiphycobacter</taxon>
    </lineage>
</organism>
<dbReference type="InterPro" id="IPR000700">
    <property type="entry name" value="PAS-assoc_C"/>
</dbReference>
<feature type="domain" description="PAC" evidence="9">
    <location>
        <begin position="256"/>
        <end position="308"/>
    </location>
</feature>
<evidence type="ECO:0000256" key="3">
    <source>
        <dbReference type="ARBA" id="ARBA00022553"/>
    </source>
</evidence>
<keyword evidence="5" id="KW-0418">Kinase</keyword>
<dbReference type="InterPro" id="IPR000014">
    <property type="entry name" value="PAS"/>
</dbReference>
<feature type="transmembrane region" description="Helical" evidence="7">
    <location>
        <begin position="12"/>
        <end position="33"/>
    </location>
</feature>
<keyword evidence="4" id="KW-0808">Transferase</keyword>
<dbReference type="RefSeq" id="WP_111062313.1">
    <property type="nucleotide sequence ID" value="NZ_JBHUCU010000002.1"/>
</dbReference>
<dbReference type="InterPro" id="IPR052162">
    <property type="entry name" value="Sensor_kinase/Photoreceptor"/>
</dbReference>
<feature type="coiled-coil region" evidence="6">
    <location>
        <begin position="414"/>
        <end position="441"/>
    </location>
</feature>
<dbReference type="Pfam" id="PF00989">
    <property type="entry name" value="PAS"/>
    <property type="match status" value="2"/>
</dbReference>
<dbReference type="OrthoDB" id="9124519at2"/>
<dbReference type="Pfam" id="PF08447">
    <property type="entry name" value="PAS_3"/>
    <property type="match status" value="1"/>
</dbReference>
<evidence type="ECO:0000313" key="11">
    <source>
        <dbReference type="Proteomes" id="UP000249248"/>
    </source>
</evidence>
<comment type="caution">
    <text evidence="10">The sequence shown here is derived from an EMBL/GenBank/DDBJ whole genome shotgun (WGS) entry which is preliminary data.</text>
</comment>
<dbReference type="PROSITE" id="PS50112">
    <property type="entry name" value="PAS"/>
    <property type="match status" value="3"/>
</dbReference>
<dbReference type="GO" id="GO:0006355">
    <property type="term" value="P:regulation of DNA-templated transcription"/>
    <property type="evidence" value="ECO:0007669"/>
    <property type="project" value="InterPro"/>
</dbReference>
<feature type="domain" description="PAS" evidence="8">
    <location>
        <begin position="186"/>
        <end position="238"/>
    </location>
</feature>
<evidence type="ECO:0000256" key="5">
    <source>
        <dbReference type="ARBA" id="ARBA00022777"/>
    </source>
</evidence>
<dbReference type="SUPFAM" id="SSF55785">
    <property type="entry name" value="PYP-like sensor domain (PAS domain)"/>
    <property type="match status" value="4"/>
</dbReference>